<dbReference type="GO" id="GO:0006508">
    <property type="term" value="P:proteolysis"/>
    <property type="evidence" value="ECO:0007669"/>
    <property type="project" value="InterPro"/>
</dbReference>
<dbReference type="Proteomes" id="UP000269883">
    <property type="component" value="Chromosome"/>
</dbReference>
<dbReference type="PANTHER" id="PTHR43019:SF23">
    <property type="entry name" value="PROTEASE DO-LIKE 5, CHLOROPLASTIC"/>
    <property type="match status" value="1"/>
</dbReference>
<keyword evidence="2" id="KW-1185">Reference proteome</keyword>
<organism evidence="1 2">
    <name type="scientific">Desulfovibrio ferrophilus</name>
    <dbReference type="NCBI Taxonomy" id="241368"/>
    <lineage>
        <taxon>Bacteria</taxon>
        <taxon>Pseudomonadati</taxon>
        <taxon>Thermodesulfobacteriota</taxon>
        <taxon>Desulfovibrionia</taxon>
        <taxon>Desulfovibrionales</taxon>
        <taxon>Desulfovibrionaceae</taxon>
        <taxon>Desulfovibrio</taxon>
    </lineage>
</organism>
<dbReference type="SUPFAM" id="SSF81901">
    <property type="entry name" value="HCP-like"/>
    <property type="match status" value="1"/>
</dbReference>
<dbReference type="Pfam" id="PF08238">
    <property type="entry name" value="Sel1"/>
    <property type="match status" value="3"/>
</dbReference>
<dbReference type="InterPro" id="IPR006597">
    <property type="entry name" value="Sel1-like"/>
</dbReference>
<dbReference type="GO" id="GO:0004252">
    <property type="term" value="F:serine-type endopeptidase activity"/>
    <property type="evidence" value="ECO:0007669"/>
    <property type="project" value="InterPro"/>
</dbReference>
<evidence type="ECO:0000313" key="1">
    <source>
        <dbReference type="EMBL" id="BBD08730.1"/>
    </source>
</evidence>
<reference evidence="1 2" key="1">
    <citation type="journal article" date="2018" name="Sci. Adv.">
        <title>Multi-heme cytochromes provide a pathway for survival in energy-limited environments.</title>
        <authorList>
            <person name="Deng X."/>
            <person name="Dohmae N."/>
            <person name="Nealson K.H."/>
            <person name="Hashimoto K."/>
            <person name="Okamoto A."/>
        </authorList>
    </citation>
    <scope>NUCLEOTIDE SEQUENCE [LARGE SCALE GENOMIC DNA]</scope>
    <source>
        <strain evidence="1 2">IS5</strain>
    </source>
</reference>
<dbReference type="PANTHER" id="PTHR43019">
    <property type="entry name" value="SERINE ENDOPROTEASE DEGS"/>
    <property type="match status" value="1"/>
</dbReference>
<dbReference type="KEGG" id="dfl:DFE_2004"/>
<dbReference type="EMBL" id="AP017378">
    <property type="protein sequence ID" value="BBD08730.1"/>
    <property type="molecule type" value="Genomic_DNA"/>
</dbReference>
<dbReference type="Gene3D" id="2.40.10.10">
    <property type="entry name" value="Trypsin-like serine proteases"/>
    <property type="match status" value="2"/>
</dbReference>
<dbReference type="Pfam" id="PF13365">
    <property type="entry name" value="Trypsin_2"/>
    <property type="match status" value="1"/>
</dbReference>
<sequence length="472" mass="50294">MVPPHPQRRSRLSGSTIPTLASSTRQQLRARLLRICNGLPKFIAALLMTCALLSVTTPVRAELSHFSHDIPSQTDDSQLERAAARGNAQAQYILGAMLMVRAEHEERSGWQTKARIYYKQAAVWFHKASASGHGRAQFSLGLLQRNGLTGKRDPAGALRWLRTAANQNVPDALFLMGVMAAGGEGMRRDRNRALDLLTQAGTIFLNEGRSDWTLEVSRTINQVAPGHPAATELAEAARQLNSRTGATPNGFSTGTAWIAAPGYAVTNLHVVQGHTTISLVHPDGSYVPATVAASDEDSDLVLLAVEDPCVLPPALPLAAETPGLGAEVFTVGFPQVAIMGSSPKLSVGRITGDTGVGGDPRTMTISVPVARGNSGGPLINLRGEVVGVVQAMIDTAEVYRSTGELLENVNYAIHIRLLQQLIDQVPSKTPGISVWIKNLVGKSCPPVNEPKSANLEIHATRAQVSTLLVVAE</sequence>
<dbReference type="InterPro" id="IPR001940">
    <property type="entry name" value="Peptidase_S1C"/>
</dbReference>
<gene>
    <name evidence="1" type="ORF">DFE_2004</name>
</gene>
<dbReference type="SUPFAM" id="SSF50494">
    <property type="entry name" value="Trypsin-like serine proteases"/>
    <property type="match status" value="1"/>
</dbReference>
<proteinExistence type="predicted"/>
<evidence type="ECO:0000313" key="2">
    <source>
        <dbReference type="Proteomes" id="UP000269883"/>
    </source>
</evidence>
<dbReference type="InterPro" id="IPR011990">
    <property type="entry name" value="TPR-like_helical_dom_sf"/>
</dbReference>
<dbReference type="AlphaFoldDB" id="A0A2Z6AZV3"/>
<protein>
    <submittedName>
        <fullName evidence="1">Peptidase S1 and S6, chymotrypsin/Hap</fullName>
    </submittedName>
</protein>
<dbReference type="InterPro" id="IPR043504">
    <property type="entry name" value="Peptidase_S1_PA_chymotrypsin"/>
</dbReference>
<dbReference type="PRINTS" id="PR00834">
    <property type="entry name" value="PROTEASES2C"/>
</dbReference>
<dbReference type="InterPro" id="IPR009003">
    <property type="entry name" value="Peptidase_S1_PA"/>
</dbReference>
<accession>A0A2Z6AZV3</accession>
<dbReference type="SMART" id="SM00671">
    <property type="entry name" value="SEL1"/>
    <property type="match status" value="3"/>
</dbReference>
<name>A0A2Z6AZV3_9BACT</name>
<dbReference type="Gene3D" id="1.25.40.10">
    <property type="entry name" value="Tetratricopeptide repeat domain"/>
    <property type="match status" value="1"/>
</dbReference>